<protein>
    <submittedName>
        <fullName evidence="1">Uncharacterized protein</fullName>
    </submittedName>
</protein>
<evidence type="ECO:0000313" key="1">
    <source>
        <dbReference type="EMBL" id="KFM68577.1"/>
    </source>
</evidence>
<keyword evidence="2" id="KW-1185">Reference proteome</keyword>
<sequence>MLVLMSHVPCLGSCRCILDLQNSCLETAEMKNCLSNFGDCETGICIWLKLQYEELQIWDNEQATL</sequence>
<reference evidence="1 2" key="1">
    <citation type="submission" date="2013-11" db="EMBL/GenBank/DDBJ databases">
        <title>Genome sequencing of Stegodyphus mimosarum.</title>
        <authorList>
            <person name="Bechsgaard J."/>
        </authorList>
    </citation>
    <scope>NUCLEOTIDE SEQUENCE [LARGE SCALE GENOMIC DNA]</scope>
</reference>
<organism evidence="1 2">
    <name type="scientific">Stegodyphus mimosarum</name>
    <name type="common">African social velvet spider</name>
    <dbReference type="NCBI Taxonomy" id="407821"/>
    <lineage>
        <taxon>Eukaryota</taxon>
        <taxon>Metazoa</taxon>
        <taxon>Ecdysozoa</taxon>
        <taxon>Arthropoda</taxon>
        <taxon>Chelicerata</taxon>
        <taxon>Arachnida</taxon>
        <taxon>Araneae</taxon>
        <taxon>Araneomorphae</taxon>
        <taxon>Entelegynae</taxon>
        <taxon>Eresoidea</taxon>
        <taxon>Eresidae</taxon>
        <taxon>Stegodyphus</taxon>
    </lineage>
</organism>
<accession>A0A087TTY8</accession>
<feature type="non-terminal residue" evidence="1">
    <location>
        <position position="65"/>
    </location>
</feature>
<name>A0A087TTY8_STEMI</name>
<dbReference type="AlphaFoldDB" id="A0A087TTY8"/>
<dbReference type="Proteomes" id="UP000054359">
    <property type="component" value="Unassembled WGS sequence"/>
</dbReference>
<evidence type="ECO:0000313" key="2">
    <source>
        <dbReference type="Proteomes" id="UP000054359"/>
    </source>
</evidence>
<gene>
    <name evidence="1" type="ORF">X975_08682</name>
</gene>
<proteinExistence type="predicted"/>
<dbReference type="EMBL" id="KK116723">
    <property type="protein sequence ID" value="KFM68577.1"/>
    <property type="molecule type" value="Genomic_DNA"/>
</dbReference>